<dbReference type="RefSeq" id="WP_310030513.1">
    <property type="nucleotide sequence ID" value="NZ_JAVDRL010000004.1"/>
</dbReference>
<keyword evidence="1" id="KW-1133">Transmembrane helix</keyword>
<reference evidence="2 3" key="1">
    <citation type="submission" date="2023-07" db="EMBL/GenBank/DDBJ databases">
        <title>Sorghum-associated microbial communities from plants grown in Nebraska, USA.</title>
        <authorList>
            <person name="Schachtman D."/>
        </authorList>
    </citation>
    <scope>NUCLEOTIDE SEQUENCE [LARGE SCALE GENOMIC DNA]</scope>
    <source>
        <strain evidence="2 3">DS2154</strain>
    </source>
</reference>
<sequence length="439" mass="46836">MPAPDPASPRPERPPLARMVGKTVRYGLASIGPVGSAGAQFVVSVQLLHVLDPGAFGAFSFLLVASQLSLGLWSALFCAPMPILLSGDEARDSPMRRCLMSTNLALALFALAVFAGLGVVLHADPAASLLFAAYAMAMLLRWFARAYAYATGRPWRTMTSDIIYTVVLLAGVGLVAVTRVTSAAPAYASLLAGAALSLAPFGLRYLKQQFGEFSLRAVADYARVWREHSGWSLTGVLTTEATANAHAYIVTLISGATAFAPLAASALLMRPISVVTNALTEFERPQMARQLSREDGREALATMRFFRIMLIVAWTATVLAALALMHYGPTLLFPKLYDRSYLMIGTLLWLAIAGVRTVRTAESVLLQAAGQFKPLAHASMISCGASLVGVLALLILGGPLYSLGGVLLGEAVFALWIWRETARWRNGAGRAVALAELQP</sequence>
<feature type="transmembrane region" description="Helical" evidence="1">
    <location>
        <begin position="339"/>
        <end position="355"/>
    </location>
</feature>
<evidence type="ECO:0000313" key="3">
    <source>
        <dbReference type="Proteomes" id="UP001262754"/>
    </source>
</evidence>
<dbReference type="EMBL" id="JAVDRL010000004">
    <property type="protein sequence ID" value="MDR6530802.1"/>
    <property type="molecule type" value="Genomic_DNA"/>
</dbReference>
<keyword evidence="1" id="KW-0472">Membrane</keyword>
<name>A0ABU1MX94_9CAUL</name>
<comment type="caution">
    <text evidence="2">The sequence shown here is derived from an EMBL/GenBank/DDBJ whole genome shotgun (WGS) entry which is preliminary data.</text>
</comment>
<feature type="transmembrane region" description="Helical" evidence="1">
    <location>
        <begin position="26"/>
        <end position="49"/>
    </location>
</feature>
<keyword evidence="1" id="KW-0812">Transmembrane</keyword>
<feature type="transmembrane region" description="Helical" evidence="1">
    <location>
        <begin position="104"/>
        <end position="123"/>
    </location>
</feature>
<evidence type="ECO:0000256" key="1">
    <source>
        <dbReference type="SAM" id="Phobius"/>
    </source>
</evidence>
<evidence type="ECO:0008006" key="4">
    <source>
        <dbReference type="Google" id="ProtNLM"/>
    </source>
</evidence>
<gene>
    <name evidence="2" type="ORF">J2800_001541</name>
</gene>
<feature type="transmembrane region" description="Helical" evidence="1">
    <location>
        <begin position="129"/>
        <end position="150"/>
    </location>
</feature>
<feature type="transmembrane region" description="Helical" evidence="1">
    <location>
        <begin position="375"/>
        <end position="395"/>
    </location>
</feature>
<feature type="transmembrane region" description="Helical" evidence="1">
    <location>
        <begin position="305"/>
        <end position="327"/>
    </location>
</feature>
<proteinExistence type="predicted"/>
<feature type="transmembrane region" description="Helical" evidence="1">
    <location>
        <begin position="55"/>
        <end position="83"/>
    </location>
</feature>
<feature type="transmembrane region" description="Helical" evidence="1">
    <location>
        <begin position="401"/>
        <end position="418"/>
    </location>
</feature>
<keyword evidence="3" id="KW-1185">Reference proteome</keyword>
<organism evidence="2 3">
    <name type="scientific">Caulobacter rhizosphaerae</name>
    <dbReference type="NCBI Taxonomy" id="2010972"/>
    <lineage>
        <taxon>Bacteria</taxon>
        <taxon>Pseudomonadati</taxon>
        <taxon>Pseudomonadota</taxon>
        <taxon>Alphaproteobacteria</taxon>
        <taxon>Caulobacterales</taxon>
        <taxon>Caulobacteraceae</taxon>
        <taxon>Caulobacter</taxon>
    </lineage>
</organism>
<dbReference type="Proteomes" id="UP001262754">
    <property type="component" value="Unassembled WGS sequence"/>
</dbReference>
<protein>
    <recommendedName>
        <fullName evidence="4">O-antigen/teichoic acid export membrane protein</fullName>
    </recommendedName>
</protein>
<evidence type="ECO:0000313" key="2">
    <source>
        <dbReference type="EMBL" id="MDR6530802.1"/>
    </source>
</evidence>
<accession>A0ABU1MX94</accession>
<feature type="transmembrane region" description="Helical" evidence="1">
    <location>
        <begin position="162"/>
        <end position="180"/>
    </location>
</feature>